<dbReference type="Pfam" id="PF00293">
    <property type="entry name" value="NUDIX"/>
    <property type="match status" value="1"/>
</dbReference>
<dbReference type="SUPFAM" id="SSF55811">
    <property type="entry name" value="Nudix"/>
    <property type="match status" value="1"/>
</dbReference>
<dbReference type="PANTHER" id="PTHR43046">
    <property type="entry name" value="GDP-MANNOSE MANNOSYL HYDROLASE"/>
    <property type="match status" value="1"/>
</dbReference>
<dbReference type="InterPro" id="IPR020084">
    <property type="entry name" value="NUDIX_hydrolase_CS"/>
</dbReference>
<evidence type="ECO:0000313" key="6">
    <source>
        <dbReference type="EMBL" id="GHI15824.1"/>
    </source>
</evidence>
<dbReference type="GO" id="GO:0016787">
    <property type="term" value="F:hydrolase activity"/>
    <property type="evidence" value="ECO:0007669"/>
    <property type="project" value="UniProtKB-KW"/>
</dbReference>
<reference evidence="7" key="1">
    <citation type="submission" date="2020-09" db="EMBL/GenBank/DDBJ databases">
        <title>Whole genome shotgun sequence of Streptomyces cinnamonensis NBRC 15873.</title>
        <authorList>
            <person name="Komaki H."/>
            <person name="Tamura T."/>
        </authorList>
    </citation>
    <scope>NUCLEOTIDE SEQUENCE [LARGE SCALE GENOMIC DNA]</scope>
    <source>
        <strain evidence="7">NBRC 15873</strain>
    </source>
</reference>
<feature type="domain" description="Nudix hydrolase" evidence="5">
    <location>
        <begin position="11"/>
        <end position="133"/>
    </location>
</feature>
<organism evidence="6 7">
    <name type="scientific">Streptomyces virginiae</name>
    <name type="common">Streptomyces cinnamonensis</name>
    <dbReference type="NCBI Taxonomy" id="1961"/>
    <lineage>
        <taxon>Bacteria</taxon>
        <taxon>Bacillati</taxon>
        <taxon>Actinomycetota</taxon>
        <taxon>Actinomycetes</taxon>
        <taxon>Kitasatosporales</taxon>
        <taxon>Streptomycetaceae</taxon>
        <taxon>Streptomyces</taxon>
    </lineage>
</organism>
<dbReference type="InterPro" id="IPR015797">
    <property type="entry name" value="NUDIX_hydrolase-like_dom_sf"/>
</dbReference>
<gene>
    <name evidence="6" type="ORF">Scinn_52870</name>
</gene>
<comment type="similarity">
    <text evidence="2 4">Belongs to the Nudix hydrolase family.</text>
</comment>
<protein>
    <submittedName>
        <fullName evidence="6">NUDIX hydrolase</fullName>
    </submittedName>
</protein>
<dbReference type="Gene3D" id="3.90.79.10">
    <property type="entry name" value="Nucleoside Triphosphate Pyrophosphohydrolase"/>
    <property type="match status" value="1"/>
</dbReference>
<sequence>MYMTNATAERPLHSVSVAGIVVREDGRVLVIRRADNGAWEPPGGILERDERPEEGVLREVAEETGIAVEVERLTGVYKNLALGVIALVFRCRPVGGVEKLSEESTAVRWLMPDEVESAMREVFAVRVADALDDEAPHVRSHDGVRLLTA</sequence>
<dbReference type="InterPro" id="IPR000086">
    <property type="entry name" value="NUDIX_hydrolase_dom"/>
</dbReference>
<dbReference type="PANTHER" id="PTHR43046:SF14">
    <property type="entry name" value="MUTT_NUDIX FAMILY PROTEIN"/>
    <property type="match status" value="1"/>
</dbReference>
<comment type="caution">
    <text evidence="6">The sequence shown here is derived from an EMBL/GenBank/DDBJ whole genome shotgun (WGS) entry which is preliminary data.</text>
</comment>
<evidence type="ECO:0000256" key="4">
    <source>
        <dbReference type="RuleBase" id="RU003476"/>
    </source>
</evidence>
<dbReference type="EMBL" id="BNDV01000012">
    <property type="protein sequence ID" value="GHI15824.1"/>
    <property type="molecule type" value="Genomic_DNA"/>
</dbReference>
<dbReference type="PROSITE" id="PS00893">
    <property type="entry name" value="NUDIX_BOX"/>
    <property type="match status" value="1"/>
</dbReference>
<accession>A0ABQ3NST2</accession>
<evidence type="ECO:0000259" key="5">
    <source>
        <dbReference type="PROSITE" id="PS51462"/>
    </source>
</evidence>
<dbReference type="PRINTS" id="PR00502">
    <property type="entry name" value="NUDIXFAMILY"/>
</dbReference>
<keyword evidence="7" id="KW-1185">Reference proteome</keyword>
<evidence type="ECO:0000256" key="1">
    <source>
        <dbReference type="ARBA" id="ARBA00001946"/>
    </source>
</evidence>
<name>A0ABQ3NST2_STRVG</name>
<evidence type="ECO:0000256" key="2">
    <source>
        <dbReference type="ARBA" id="ARBA00005582"/>
    </source>
</evidence>
<dbReference type="PROSITE" id="PS51462">
    <property type="entry name" value="NUDIX"/>
    <property type="match status" value="1"/>
</dbReference>
<keyword evidence="3 4" id="KW-0378">Hydrolase</keyword>
<dbReference type="InterPro" id="IPR020476">
    <property type="entry name" value="Nudix_hydrolase"/>
</dbReference>
<evidence type="ECO:0000313" key="7">
    <source>
        <dbReference type="Proteomes" id="UP000660554"/>
    </source>
</evidence>
<comment type="cofactor">
    <cofactor evidence="1">
        <name>Mg(2+)</name>
        <dbReference type="ChEBI" id="CHEBI:18420"/>
    </cofactor>
</comment>
<proteinExistence type="inferred from homology"/>
<dbReference type="Proteomes" id="UP000660554">
    <property type="component" value="Unassembled WGS sequence"/>
</dbReference>
<evidence type="ECO:0000256" key="3">
    <source>
        <dbReference type="ARBA" id="ARBA00022801"/>
    </source>
</evidence>